<evidence type="ECO:0000313" key="2">
    <source>
        <dbReference type="Proteomes" id="UP000026249"/>
    </source>
</evidence>
<name>A0A037ZFZ9_9RHOB</name>
<organism evidence="1 2">
    <name type="scientific">Actibacterium mucosum KCTC 23349</name>
    <dbReference type="NCBI Taxonomy" id="1454373"/>
    <lineage>
        <taxon>Bacteria</taxon>
        <taxon>Pseudomonadati</taxon>
        <taxon>Pseudomonadota</taxon>
        <taxon>Alphaproteobacteria</taxon>
        <taxon>Rhodobacterales</taxon>
        <taxon>Roseobacteraceae</taxon>
        <taxon>Actibacterium</taxon>
    </lineage>
</organism>
<sequence>MITRTVATYEPPIVEIRCDTCGRHGRYARERFAEIVDPDTPLPEALTRIARHSGCEERRPGAHDMHAPCRPYFVGRA</sequence>
<gene>
    <name evidence="1" type="ORF">ACMU_17680</name>
</gene>
<protein>
    <submittedName>
        <fullName evidence="1">Uncharacterized protein</fullName>
    </submittedName>
</protein>
<dbReference type="AlphaFoldDB" id="A0A037ZFZ9"/>
<proteinExistence type="predicted"/>
<dbReference type="Proteomes" id="UP000026249">
    <property type="component" value="Unassembled WGS sequence"/>
</dbReference>
<dbReference type="EMBL" id="JFKE01000007">
    <property type="protein sequence ID" value="KAJ54538.1"/>
    <property type="molecule type" value="Genomic_DNA"/>
</dbReference>
<keyword evidence="2" id="KW-1185">Reference proteome</keyword>
<evidence type="ECO:0000313" key="1">
    <source>
        <dbReference type="EMBL" id="KAJ54538.1"/>
    </source>
</evidence>
<comment type="caution">
    <text evidence="1">The sequence shown here is derived from an EMBL/GenBank/DDBJ whole genome shotgun (WGS) entry which is preliminary data.</text>
</comment>
<accession>A0A037ZFZ9</accession>
<reference evidence="1 2" key="1">
    <citation type="submission" date="2014-03" db="EMBL/GenBank/DDBJ databases">
        <title>Draft Genome Sequence of Actibacterium mucosum KCTC 23349, a Marine Alphaproteobacterium with Complex Ionic Requirements Isolated from Mediterranean Seawater at Malvarrosa Beach, Valencia, Spain.</title>
        <authorList>
            <person name="Arahal D.R."/>
            <person name="Shao Z."/>
            <person name="Lai Q."/>
            <person name="Pujalte M.J."/>
        </authorList>
    </citation>
    <scope>NUCLEOTIDE SEQUENCE [LARGE SCALE GENOMIC DNA]</scope>
    <source>
        <strain evidence="1 2">KCTC 23349</strain>
    </source>
</reference>